<evidence type="ECO:0000256" key="3">
    <source>
        <dbReference type="ARBA" id="ARBA00022737"/>
    </source>
</evidence>
<evidence type="ECO:0000259" key="9">
    <source>
        <dbReference type="PROSITE" id="PS50157"/>
    </source>
</evidence>
<evidence type="ECO:0000256" key="4">
    <source>
        <dbReference type="ARBA" id="ARBA00022771"/>
    </source>
</evidence>
<dbReference type="eggNOG" id="KOG1721">
    <property type="taxonomic scope" value="Eukaryota"/>
</dbReference>
<feature type="domain" description="C2H2-type" evidence="9">
    <location>
        <begin position="290"/>
        <end position="314"/>
    </location>
</feature>
<dbReference type="InterPro" id="IPR036236">
    <property type="entry name" value="Znf_C2H2_sf"/>
</dbReference>
<dbReference type="SUPFAM" id="SSF57667">
    <property type="entry name" value="beta-beta-alpha zinc fingers"/>
    <property type="match status" value="2"/>
</dbReference>
<keyword evidence="12" id="KW-1185">Reference proteome</keyword>
<dbReference type="PANTHER" id="PTHR24377">
    <property type="entry name" value="IP01015P-RELATED"/>
    <property type="match status" value="1"/>
</dbReference>
<dbReference type="Gene3D" id="3.40.1800.20">
    <property type="match status" value="1"/>
</dbReference>
<dbReference type="InterPro" id="IPR012934">
    <property type="entry name" value="Znf_AD"/>
</dbReference>
<keyword evidence="4 7" id="KW-0863">Zinc-finger</keyword>
<dbReference type="Pfam" id="PF00096">
    <property type="entry name" value="zf-C2H2"/>
    <property type="match status" value="1"/>
</dbReference>
<feature type="binding site" evidence="8">
    <location>
        <position position="10"/>
    </location>
    <ligand>
        <name>Zn(2+)</name>
        <dbReference type="ChEBI" id="CHEBI:29105"/>
    </ligand>
</feature>
<dbReference type="Pfam" id="PF07776">
    <property type="entry name" value="zf-AD"/>
    <property type="match status" value="1"/>
</dbReference>
<dbReference type="SUPFAM" id="SSF57716">
    <property type="entry name" value="Glucocorticoid receptor-like (DNA-binding domain)"/>
    <property type="match status" value="1"/>
</dbReference>
<gene>
    <name evidence="11" type="primary">Dere\GG12782</name>
    <name evidence="11" type="ORF">Dere_GG12782</name>
</gene>
<organism evidence="11 12">
    <name type="scientific">Drosophila erecta</name>
    <name type="common">Fruit fly</name>
    <dbReference type="NCBI Taxonomy" id="7220"/>
    <lineage>
        <taxon>Eukaryota</taxon>
        <taxon>Metazoa</taxon>
        <taxon>Ecdysozoa</taxon>
        <taxon>Arthropoda</taxon>
        <taxon>Hexapoda</taxon>
        <taxon>Insecta</taxon>
        <taxon>Pterygota</taxon>
        <taxon>Neoptera</taxon>
        <taxon>Endopterygota</taxon>
        <taxon>Diptera</taxon>
        <taxon>Brachycera</taxon>
        <taxon>Muscomorpha</taxon>
        <taxon>Ephydroidea</taxon>
        <taxon>Drosophilidae</taxon>
        <taxon>Drosophila</taxon>
        <taxon>Sophophora</taxon>
    </lineage>
</organism>
<dbReference type="Pfam" id="PF12171">
    <property type="entry name" value="zf-C2H2_jaz"/>
    <property type="match status" value="1"/>
</dbReference>
<protein>
    <submittedName>
        <fullName evidence="11">GG12782</fullName>
    </submittedName>
</protein>
<accession>B3P2C5</accession>
<dbReference type="InterPro" id="IPR050826">
    <property type="entry name" value="Krueppel_C2H2_ZnFinger"/>
</dbReference>
<proteinExistence type="predicted"/>
<dbReference type="Gene3D" id="3.30.160.60">
    <property type="entry name" value="Classic Zinc Finger"/>
    <property type="match status" value="3"/>
</dbReference>
<feature type="domain" description="ZAD" evidence="10">
    <location>
        <begin position="5"/>
        <end position="81"/>
    </location>
</feature>
<evidence type="ECO:0000256" key="6">
    <source>
        <dbReference type="ARBA" id="ARBA00023242"/>
    </source>
</evidence>
<feature type="binding site" evidence="8">
    <location>
        <position position="54"/>
    </location>
    <ligand>
        <name>Zn(2+)</name>
        <dbReference type="ChEBI" id="CHEBI:29105"/>
    </ligand>
</feature>
<reference evidence="11 12" key="2">
    <citation type="journal article" date="2008" name="Bioinformatics">
        <title>Assembly reconciliation.</title>
        <authorList>
            <person name="Zimin A.V."/>
            <person name="Smith D.R."/>
            <person name="Sutton G."/>
            <person name="Yorke J.A."/>
        </authorList>
    </citation>
    <scope>NUCLEOTIDE SEQUENCE [LARGE SCALE GENOMIC DNA]</scope>
    <source>
        <strain evidence="11 12">TSC#14021-0224.01</strain>
    </source>
</reference>
<dbReference type="HOGENOM" id="CLU_002678_94_3_1"/>
<feature type="binding site" evidence="8">
    <location>
        <position position="7"/>
    </location>
    <ligand>
        <name>Zn(2+)</name>
        <dbReference type="ChEBI" id="CHEBI:29105"/>
    </ligand>
</feature>
<evidence type="ECO:0000313" key="11">
    <source>
        <dbReference type="EMBL" id="EDV47875.1"/>
    </source>
</evidence>
<feature type="domain" description="C2H2-type" evidence="9">
    <location>
        <begin position="172"/>
        <end position="199"/>
    </location>
</feature>
<dbReference type="InterPro" id="IPR022755">
    <property type="entry name" value="Znf_C2H2_jaz"/>
</dbReference>
<reference evidence="11 12" key="1">
    <citation type="journal article" date="2007" name="Nature">
        <title>Evolution of genes and genomes on the Drosophila phylogeny.</title>
        <authorList>
            <consortium name="Drosophila 12 Genomes Consortium"/>
            <person name="Clark A.G."/>
            <person name="Eisen M.B."/>
            <person name="Smith D.R."/>
            <person name="Bergman C.M."/>
            <person name="Oliver B."/>
            <person name="Markow T.A."/>
            <person name="Kaufman T.C."/>
            <person name="Kellis M."/>
            <person name="Gelbart W."/>
            <person name="Iyer V.N."/>
            <person name="Pollard D.A."/>
            <person name="Sackton T.B."/>
            <person name="Larracuente A.M."/>
            <person name="Singh N.D."/>
            <person name="Abad J.P."/>
            <person name="Abt D.N."/>
            <person name="Adryan B."/>
            <person name="Aguade M."/>
            <person name="Akashi H."/>
            <person name="Anderson W.W."/>
            <person name="Aquadro C.F."/>
            <person name="Ardell D.H."/>
            <person name="Arguello R."/>
            <person name="Artieri C.G."/>
            <person name="Barbash D.A."/>
            <person name="Barker D."/>
            <person name="Barsanti P."/>
            <person name="Batterham P."/>
            <person name="Batzoglou S."/>
            <person name="Begun D."/>
            <person name="Bhutkar A."/>
            <person name="Blanco E."/>
            <person name="Bosak S.A."/>
            <person name="Bradley R.K."/>
            <person name="Brand A.D."/>
            <person name="Brent M.R."/>
            <person name="Brooks A.N."/>
            <person name="Brown R.H."/>
            <person name="Butlin R.K."/>
            <person name="Caggese C."/>
            <person name="Calvi B.R."/>
            <person name="Bernardo de Carvalho A."/>
            <person name="Caspi A."/>
            <person name="Castrezana S."/>
            <person name="Celniker S.E."/>
            <person name="Chang J.L."/>
            <person name="Chapple C."/>
            <person name="Chatterji S."/>
            <person name="Chinwalla A."/>
            <person name="Civetta A."/>
            <person name="Clifton S.W."/>
            <person name="Comeron J.M."/>
            <person name="Costello J.C."/>
            <person name="Coyne J.A."/>
            <person name="Daub J."/>
            <person name="David R.G."/>
            <person name="Delcher A.L."/>
            <person name="Delehaunty K."/>
            <person name="Do C.B."/>
            <person name="Ebling H."/>
            <person name="Edwards K."/>
            <person name="Eickbush T."/>
            <person name="Evans J.D."/>
            <person name="Filipski A."/>
            <person name="Findeiss S."/>
            <person name="Freyhult E."/>
            <person name="Fulton L."/>
            <person name="Fulton R."/>
            <person name="Garcia A.C."/>
            <person name="Gardiner A."/>
            <person name="Garfield D.A."/>
            <person name="Garvin B.E."/>
            <person name="Gibson G."/>
            <person name="Gilbert D."/>
            <person name="Gnerre S."/>
            <person name="Godfrey J."/>
            <person name="Good R."/>
            <person name="Gotea V."/>
            <person name="Gravely B."/>
            <person name="Greenberg A.J."/>
            <person name="Griffiths-Jones S."/>
            <person name="Gross S."/>
            <person name="Guigo R."/>
            <person name="Gustafson E.A."/>
            <person name="Haerty W."/>
            <person name="Hahn M.W."/>
            <person name="Halligan D.L."/>
            <person name="Halpern A.L."/>
            <person name="Halter G.M."/>
            <person name="Han M.V."/>
            <person name="Heger A."/>
            <person name="Hillier L."/>
            <person name="Hinrichs A.S."/>
            <person name="Holmes I."/>
            <person name="Hoskins R.A."/>
            <person name="Hubisz M.J."/>
            <person name="Hultmark D."/>
            <person name="Huntley M.A."/>
            <person name="Jaffe D.B."/>
            <person name="Jagadeeshan S."/>
            <person name="Jeck W.R."/>
            <person name="Johnson J."/>
            <person name="Jones C.D."/>
            <person name="Jordan W.C."/>
            <person name="Karpen G.H."/>
            <person name="Kataoka E."/>
            <person name="Keightley P.D."/>
            <person name="Kheradpour P."/>
            <person name="Kirkness E.F."/>
            <person name="Koerich L.B."/>
            <person name="Kristiansen K."/>
            <person name="Kudrna D."/>
            <person name="Kulathinal R.J."/>
            <person name="Kumar S."/>
            <person name="Kwok R."/>
            <person name="Lander E."/>
            <person name="Langley C.H."/>
            <person name="Lapoint R."/>
            <person name="Lazzaro B.P."/>
            <person name="Lee S.J."/>
            <person name="Levesque L."/>
            <person name="Li R."/>
            <person name="Lin C.F."/>
            <person name="Lin M.F."/>
            <person name="Lindblad-Toh K."/>
            <person name="Llopart A."/>
            <person name="Long M."/>
            <person name="Low L."/>
            <person name="Lozovsky E."/>
            <person name="Lu J."/>
            <person name="Luo M."/>
            <person name="Machado C.A."/>
            <person name="Makalowski W."/>
            <person name="Marzo M."/>
            <person name="Matsuda M."/>
            <person name="Matzkin L."/>
            <person name="McAllister B."/>
            <person name="McBride C.S."/>
            <person name="McKernan B."/>
            <person name="McKernan K."/>
            <person name="Mendez-Lago M."/>
            <person name="Minx P."/>
            <person name="Mollenhauer M.U."/>
            <person name="Montooth K."/>
            <person name="Mount S.M."/>
            <person name="Mu X."/>
            <person name="Myers E."/>
            <person name="Negre B."/>
            <person name="Newfeld S."/>
            <person name="Nielsen R."/>
            <person name="Noor M.A."/>
            <person name="O'Grady P."/>
            <person name="Pachter L."/>
            <person name="Papaceit M."/>
            <person name="Parisi M.J."/>
            <person name="Parisi M."/>
            <person name="Parts L."/>
            <person name="Pedersen J.S."/>
            <person name="Pesole G."/>
            <person name="Phillippy A.M."/>
            <person name="Ponting C.P."/>
            <person name="Pop M."/>
            <person name="Porcelli D."/>
            <person name="Powell J.R."/>
            <person name="Prohaska S."/>
            <person name="Pruitt K."/>
            <person name="Puig M."/>
            <person name="Quesneville H."/>
            <person name="Ram K.R."/>
            <person name="Rand D."/>
            <person name="Rasmussen M.D."/>
            <person name="Reed L.K."/>
            <person name="Reenan R."/>
            <person name="Reily A."/>
            <person name="Remington K.A."/>
            <person name="Rieger T.T."/>
            <person name="Ritchie M.G."/>
            <person name="Robin C."/>
            <person name="Rogers Y.H."/>
            <person name="Rohde C."/>
            <person name="Rozas J."/>
            <person name="Rubenfield M.J."/>
            <person name="Ruiz A."/>
            <person name="Russo S."/>
            <person name="Salzberg S.L."/>
            <person name="Sanchez-Gracia A."/>
            <person name="Saranga D.J."/>
            <person name="Sato H."/>
            <person name="Schaeffer S.W."/>
            <person name="Schatz M.C."/>
            <person name="Schlenke T."/>
            <person name="Schwartz R."/>
            <person name="Segarra C."/>
            <person name="Singh R.S."/>
            <person name="Sirot L."/>
            <person name="Sirota M."/>
            <person name="Sisneros N.B."/>
            <person name="Smith C.D."/>
            <person name="Smith T.F."/>
            <person name="Spieth J."/>
            <person name="Stage D.E."/>
            <person name="Stark A."/>
            <person name="Stephan W."/>
            <person name="Strausberg R.L."/>
            <person name="Strempel S."/>
            <person name="Sturgill D."/>
            <person name="Sutton G."/>
            <person name="Sutton G.G."/>
            <person name="Tao W."/>
            <person name="Teichmann S."/>
            <person name="Tobari Y.N."/>
            <person name="Tomimura Y."/>
            <person name="Tsolas J.M."/>
            <person name="Valente V.L."/>
            <person name="Venter E."/>
            <person name="Venter J.C."/>
            <person name="Vicario S."/>
            <person name="Vieira F.G."/>
            <person name="Vilella A.J."/>
            <person name="Villasante A."/>
            <person name="Walenz B."/>
            <person name="Wang J."/>
            <person name="Wasserman M."/>
            <person name="Watts T."/>
            <person name="Wilson D."/>
            <person name="Wilson R.K."/>
            <person name="Wing R.A."/>
            <person name="Wolfner M.F."/>
            <person name="Wong A."/>
            <person name="Wong G.K."/>
            <person name="Wu C.I."/>
            <person name="Wu G."/>
            <person name="Yamamoto D."/>
            <person name="Yang H.P."/>
            <person name="Yang S.P."/>
            <person name="Yorke J.A."/>
            <person name="Yoshida K."/>
            <person name="Zdobnov E."/>
            <person name="Zhang P."/>
            <person name="Zhang Y."/>
            <person name="Zimin A.V."/>
            <person name="Baldwin J."/>
            <person name="Abdouelleil A."/>
            <person name="Abdulkadir J."/>
            <person name="Abebe A."/>
            <person name="Abera B."/>
            <person name="Abreu J."/>
            <person name="Acer S.C."/>
            <person name="Aftuck L."/>
            <person name="Alexander A."/>
            <person name="An P."/>
            <person name="Anderson E."/>
            <person name="Anderson S."/>
            <person name="Arachi H."/>
            <person name="Azer M."/>
            <person name="Bachantsang P."/>
            <person name="Barry A."/>
            <person name="Bayul T."/>
            <person name="Berlin A."/>
            <person name="Bessette D."/>
            <person name="Bloom T."/>
            <person name="Blye J."/>
            <person name="Boguslavskiy L."/>
            <person name="Bonnet C."/>
            <person name="Boukhgalter B."/>
            <person name="Bourzgui I."/>
            <person name="Brown A."/>
            <person name="Cahill P."/>
            <person name="Channer S."/>
            <person name="Cheshatsang Y."/>
            <person name="Chuda L."/>
            <person name="Citroen M."/>
            <person name="Collymore A."/>
            <person name="Cooke P."/>
            <person name="Costello M."/>
            <person name="D'Aco K."/>
            <person name="Daza R."/>
            <person name="De Haan G."/>
            <person name="DeGray S."/>
            <person name="DeMaso C."/>
            <person name="Dhargay N."/>
            <person name="Dooley K."/>
            <person name="Dooley E."/>
            <person name="Doricent M."/>
            <person name="Dorje P."/>
            <person name="Dorjee K."/>
            <person name="Dupes A."/>
            <person name="Elong R."/>
            <person name="Falk J."/>
            <person name="Farina A."/>
            <person name="Faro S."/>
            <person name="Ferguson D."/>
            <person name="Fisher S."/>
            <person name="Foley C.D."/>
            <person name="Franke A."/>
            <person name="Friedrich D."/>
            <person name="Gadbois L."/>
            <person name="Gearin G."/>
            <person name="Gearin C.R."/>
            <person name="Giannoukos G."/>
            <person name="Goode T."/>
            <person name="Graham J."/>
            <person name="Grandbois E."/>
            <person name="Grewal S."/>
            <person name="Gyaltsen K."/>
            <person name="Hafez N."/>
            <person name="Hagos B."/>
            <person name="Hall J."/>
            <person name="Henson C."/>
            <person name="Hollinger A."/>
            <person name="Honan T."/>
            <person name="Huard M.D."/>
            <person name="Hughes L."/>
            <person name="Hurhula B."/>
            <person name="Husby M.E."/>
            <person name="Kamat A."/>
            <person name="Kanga B."/>
            <person name="Kashin S."/>
            <person name="Khazanovich D."/>
            <person name="Kisner P."/>
            <person name="Lance K."/>
            <person name="Lara M."/>
            <person name="Lee W."/>
            <person name="Lennon N."/>
            <person name="Letendre F."/>
            <person name="LeVine R."/>
            <person name="Lipovsky A."/>
            <person name="Liu X."/>
            <person name="Liu J."/>
            <person name="Liu S."/>
            <person name="Lokyitsang T."/>
            <person name="Lokyitsang Y."/>
            <person name="Lubonja R."/>
            <person name="Lui A."/>
            <person name="MacDonald P."/>
            <person name="Magnisalis V."/>
            <person name="Maru K."/>
            <person name="Matthews C."/>
            <person name="McCusker W."/>
            <person name="McDonough S."/>
            <person name="Mehta T."/>
            <person name="Meldrim J."/>
            <person name="Meneus L."/>
            <person name="Mihai O."/>
            <person name="Mihalev A."/>
            <person name="Mihova T."/>
            <person name="Mittelman R."/>
            <person name="Mlenga V."/>
            <person name="Montmayeur A."/>
            <person name="Mulrain L."/>
            <person name="Navidi A."/>
            <person name="Naylor J."/>
            <person name="Negash T."/>
            <person name="Nguyen T."/>
            <person name="Nguyen N."/>
            <person name="Nicol R."/>
            <person name="Norbu C."/>
            <person name="Norbu N."/>
            <person name="Novod N."/>
            <person name="O'Neill B."/>
            <person name="Osman S."/>
            <person name="Markiewicz E."/>
            <person name="Oyono O.L."/>
            <person name="Patti C."/>
            <person name="Phunkhang P."/>
            <person name="Pierre F."/>
            <person name="Priest M."/>
            <person name="Raghuraman S."/>
            <person name="Rege F."/>
            <person name="Reyes R."/>
            <person name="Rise C."/>
            <person name="Rogov P."/>
            <person name="Ross K."/>
            <person name="Ryan E."/>
            <person name="Settipalli S."/>
            <person name="Shea T."/>
            <person name="Sherpa N."/>
            <person name="Shi L."/>
            <person name="Shih D."/>
            <person name="Sparrow T."/>
            <person name="Spaulding J."/>
            <person name="Stalker J."/>
            <person name="Stange-Thomann N."/>
            <person name="Stavropoulos S."/>
            <person name="Stone C."/>
            <person name="Strader C."/>
            <person name="Tesfaye S."/>
            <person name="Thomson T."/>
            <person name="Thoulutsang Y."/>
            <person name="Thoulutsang D."/>
            <person name="Topham K."/>
            <person name="Topping I."/>
            <person name="Tsamla T."/>
            <person name="Vassiliev H."/>
            <person name="Vo A."/>
            <person name="Wangchuk T."/>
            <person name="Wangdi T."/>
            <person name="Weiand M."/>
            <person name="Wilkinson J."/>
            <person name="Wilson A."/>
            <person name="Yadav S."/>
            <person name="Young G."/>
            <person name="Yu Q."/>
            <person name="Zembek L."/>
            <person name="Zhong D."/>
            <person name="Zimmer A."/>
            <person name="Zwirko Z."/>
            <person name="Jaffe D.B."/>
            <person name="Alvarez P."/>
            <person name="Brockman W."/>
            <person name="Butler J."/>
            <person name="Chin C."/>
            <person name="Gnerre S."/>
            <person name="Grabherr M."/>
            <person name="Kleber M."/>
            <person name="Mauceli E."/>
            <person name="MacCallum I."/>
        </authorList>
    </citation>
    <scope>NUCLEOTIDE SEQUENCE [LARGE SCALE GENOMIC DNA]</scope>
    <source>
        <strain evidence="11 12">TSC#14021-0224.01</strain>
    </source>
</reference>
<name>B3P2C5_DROER</name>
<evidence type="ECO:0000256" key="5">
    <source>
        <dbReference type="ARBA" id="ARBA00022833"/>
    </source>
</evidence>
<keyword evidence="6" id="KW-0539">Nucleus</keyword>
<evidence type="ECO:0000256" key="2">
    <source>
        <dbReference type="ARBA" id="ARBA00022723"/>
    </source>
</evidence>
<feature type="binding site" evidence="8">
    <location>
        <position position="57"/>
    </location>
    <ligand>
        <name>Zn(2+)</name>
        <dbReference type="ChEBI" id="CHEBI:29105"/>
    </ligand>
</feature>
<dbReference type="PROSITE" id="PS50157">
    <property type="entry name" value="ZINC_FINGER_C2H2_2"/>
    <property type="match status" value="5"/>
</dbReference>
<dbReference type="OrthoDB" id="7849674at2759"/>
<feature type="domain" description="C2H2-type" evidence="9">
    <location>
        <begin position="261"/>
        <end position="288"/>
    </location>
</feature>
<keyword evidence="2 8" id="KW-0479">Metal-binding</keyword>
<dbReference type="GO" id="GO:0005634">
    <property type="term" value="C:nucleus"/>
    <property type="evidence" value="ECO:0007669"/>
    <property type="project" value="UniProtKB-SubCell"/>
</dbReference>
<feature type="domain" description="C2H2-type" evidence="9">
    <location>
        <begin position="233"/>
        <end position="260"/>
    </location>
</feature>
<evidence type="ECO:0000313" key="12">
    <source>
        <dbReference type="Proteomes" id="UP000008711"/>
    </source>
</evidence>
<dbReference type="AlphaFoldDB" id="B3P2C5"/>
<dbReference type="InterPro" id="IPR013087">
    <property type="entry name" value="Znf_C2H2_type"/>
</dbReference>
<keyword evidence="5 8" id="KW-0862">Zinc</keyword>
<dbReference type="EMBL" id="CH954181">
    <property type="protein sequence ID" value="EDV47875.1"/>
    <property type="molecule type" value="Genomic_DNA"/>
</dbReference>
<evidence type="ECO:0000256" key="8">
    <source>
        <dbReference type="PROSITE-ProRule" id="PRU01263"/>
    </source>
</evidence>
<keyword evidence="3" id="KW-0677">Repeat</keyword>
<dbReference type="PROSITE" id="PS51915">
    <property type="entry name" value="ZAD"/>
    <property type="match status" value="1"/>
</dbReference>
<feature type="domain" description="C2H2-type" evidence="9">
    <location>
        <begin position="204"/>
        <end position="232"/>
    </location>
</feature>
<comment type="subcellular location">
    <subcellularLocation>
        <location evidence="1">Nucleus</location>
    </subcellularLocation>
</comment>
<dbReference type="SMART" id="SM00355">
    <property type="entry name" value="ZnF_C2H2"/>
    <property type="match status" value="5"/>
</dbReference>
<dbReference type="FunFam" id="3.30.160.60:FF:000870">
    <property type="entry name" value="zinc finger protein 197 isoform X1"/>
    <property type="match status" value="1"/>
</dbReference>
<evidence type="ECO:0000256" key="1">
    <source>
        <dbReference type="ARBA" id="ARBA00004123"/>
    </source>
</evidence>
<dbReference type="SMART" id="SM00868">
    <property type="entry name" value="zf-AD"/>
    <property type="match status" value="1"/>
</dbReference>
<dbReference type="KEGG" id="der:6552480"/>
<dbReference type="PhylomeDB" id="B3P2C5"/>
<evidence type="ECO:0000256" key="7">
    <source>
        <dbReference type="PROSITE-ProRule" id="PRU00042"/>
    </source>
</evidence>
<dbReference type="OMA" id="RCEPCNM"/>
<evidence type="ECO:0000259" key="10">
    <source>
        <dbReference type="PROSITE" id="PS51915"/>
    </source>
</evidence>
<sequence>MSLTDVCRICANKIKGHKRDRNIFKYMRGRLLEQLKLITGVELTTNQGLPEFVCERCFSELDLATKFRERCIFSQKYLLEIRKKSKDQSIVHIDLSPEPLDEQLIDADQLEVDDDEQFVCYQDTEEDPQDLEEFQPDEEPSSSVIAAAEATHQADLHEQQIERAAKRRRNFFICDECGTLFHDEYLYNEHLNGHQNRREMNQFFPCPECPETFKKKALLKLHRAQFHSTQRKFKCTICNEVFAAMGAKLRHDKAHENERPYPCLECGMIFSSVSELQNHCLIHSEENRKFRCEPCNKDFITRRDLVAHTKTAPHKRFAKYMQDEFELNELLTYS</sequence>
<dbReference type="GO" id="GO:0008270">
    <property type="term" value="F:zinc ion binding"/>
    <property type="evidence" value="ECO:0007669"/>
    <property type="project" value="UniProtKB-UniRule"/>
</dbReference>
<dbReference type="Proteomes" id="UP000008711">
    <property type="component" value="Unassembled WGS sequence"/>
</dbReference>
<dbReference type="PROSITE" id="PS00028">
    <property type="entry name" value="ZINC_FINGER_C2H2_1"/>
    <property type="match status" value="5"/>
</dbReference>